<reference evidence="1" key="1">
    <citation type="submission" date="2016-10" db="EMBL/GenBank/DDBJ databases">
        <authorList>
            <person name="de Groot N.N."/>
        </authorList>
    </citation>
    <scope>NUCLEOTIDE SEQUENCE</scope>
</reference>
<evidence type="ECO:0008006" key="2">
    <source>
        <dbReference type="Google" id="ProtNLM"/>
    </source>
</evidence>
<dbReference type="InterPro" id="IPR009003">
    <property type="entry name" value="Peptidase_S1_PA"/>
</dbReference>
<evidence type="ECO:0000313" key="1">
    <source>
        <dbReference type="EMBL" id="SFV62464.1"/>
    </source>
</evidence>
<dbReference type="SUPFAM" id="SSF50494">
    <property type="entry name" value="Trypsin-like serine proteases"/>
    <property type="match status" value="1"/>
</dbReference>
<dbReference type="EMBL" id="FPHF01000067">
    <property type="protein sequence ID" value="SFV62464.1"/>
    <property type="molecule type" value="Genomic_DNA"/>
</dbReference>
<dbReference type="AlphaFoldDB" id="A0A1W1C9M6"/>
<name>A0A1W1C9M6_9ZZZZ</name>
<gene>
    <name evidence="1" type="ORF">MNB_SM-4-1782</name>
</gene>
<proteinExistence type="predicted"/>
<organism evidence="1">
    <name type="scientific">hydrothermal vent metagenome</name>
    <dbReference type="NCBI Taxonomy" id="652676"/>
    <lineage>
        <taxon>unclassified sequences</taxon>
        <taxon>metagenomes</taxon>
        <taxon>ecological metagenomes</taxon>
    </lineage>
</organism>
<sequence>MMKIFTNCMTIVFILIIFSACGSESQTETPADINQTKDTTQVAQSKIVRINLAKVAQDQGKTPLEYLEDEFDKKHPSAFVLEDQMIFNPWSDAVPSSIRFSTDNWASQFDFTGIAWNSIKAGALVTNQHIIVVAHFARGVGQKVYFYTKDGVKIVRTVVALKYLSKYDSTIIDGCIEKLDAPLPDTIKVYPLIDPSGLGDFSSLEDAPSVYSDQRRKLFAGKITHLDTPKTMMWLWKNPKVDEIMFHNSVGGDSGSPMFFIIDGKLVFVSALTGHATSTAIQGHFYGYKSVYDALLLAIEDMKDIH</sequence>
<dbReference type="PROSITE" id="PS51257">
    <property type="entry name" value="PROKAR_LIPOPROTEIN"/>
    <property type="match status" value="1"/>
</dbReference>
<accession>A0A1W1C9M6</accession>
<protein>
    <recommendedName>
        <fullName evidence="2">Peptidase S1 domain-containing protein</fullName>
    </recommendedName>
</protein>